<dbReference type="InterPro" id="IPR050345">
    <property type="entry name" value="Aliph_Amidase/BUP"/>
</dbReference>
<evidence type="ECO:0000259" key="2">
    <source>
        <dbReference type="PROSITE" id="PS50263"/>
    </source>
</evidence>
<organism evidence="3 4">
    <name type="scientific">Rathayibacter tanaceti</name>
    <dbReference type="NCBI Taxonomy" id="1671680"/>
    <lineage>
        <taxon>Bacteria</taxon>
        <taxon>Bacillati</taxon>
        <taxon>Actinomycetota</taxon>
        <taxon>Actinomycetes</taxon>
        <taxon>Micrococcales</taxon>
        <taxon>Microbacteriaceae</taxon>
        <taxon>Rathayibacter</taxon>
    </lineage>
</organism>
<dbReference type="InterPro" id="IPR036526">
    <property type="entry name" value="C-N_Hydrolase_sf"/>
</dbReference>
<dbReference type="Gene3D" id="3.60.110.10">
    <property type="entry name" value="Carbon-nitrogen hydrolase"/>
    <property type="match status" value="1"/>
</dbReference>
<name>A0A162GI23_9MICO</name>
<dbReference type="PANTHER" id="PTHR43674">
    <property type="entry name" value="NITRILASE C965.09-RELATED"/>
    <property type="match status" value="1"/>
</dbReference>
<dbReference type="SUPFAM" id="SSF56317">
    <property type="entry name" value="Carbon-nitrogen hydrolase"/>
    <property type="match status" value="1"/>
</dbReference>
<keyword evidence="4" id="KW-1185">Reference proteome</keyword>
<dbReference type="Proteomes" id="UP000076717">
    <property type="component" value="Unassembled WGS sequence"/>
</dbReference>
<dbReference type="InterPro" id="IPR003010">
    <property type="entry name" value="C-N_Hydrolase"/>
</dbReference>
<evidence type="ECO:0000313" key="3">
    <source>
        <dbReference type="EMBL" id="KZX21509.1"/>
    </source>
</evidence>
<proteinExistence type="predicted"/>
<dbReference type="PATRIC" id="fig|1671680.3.peg.1440"/>
<evidence type="ECO:0000256" key="1">
    <source>
        <dbReference type="ARBA" id="ARBA00022801"/>
    </source>
</evidence>
<evidence type="ECO:0000313" key="4">
    <source>
        <dbReference type="Proteomes" id="UP000076717"/>
    </source>
</evidence>
<dbReference type="EMBL" id="LIIN01000036">
    <property type="protein sequence ID" value="KZX21509.1"/>
    <property type="molecule type" value="Genomic_DNA"/>
</dbReference>
<accession>A0A162GI23</accession>
<gene>
    <name evidence="3" type="ORF">ACH61_01360</name>
</gene>
<keyword evidence="1" id="KW-0378">Hydrolase</keyword>
<feature type="domain" description="CN hydrolase" evidence="2">
    <location>
        <begin position="1"/>
        <end position="66"/>
    </location>
</feature>
<comment type="caution">
    <text evidence="3">The sequence shown here is derived from an EMBL/GenBank/DDBJ whole genome shotgun (WGS) entry which is preliminary data.</text>
</comment>
<protein>
    <recommendedName>
        <fullName evidence="2">CN hydrolase domain-containing protein</fullName>
    </recommendedName>
</protein>
<sequence length="93" mass="10576">MEGPAAAVANGYFVLQPNRVGLEDNEYGELAVDFYGTSQVIDPRGNFVGERGSGESEEVLIRDLDLDMVQQMRDDWQFYRDRRPESYTSIPKP</sequence>
<reference evidence="3 4" key="1">
    <citation type="submission" date="2015-08" db="EMBL/GenBank/DDBJ databases">
        <title>Draft Genome Sequence of Rathayibacter sp. Strain VKM Ac-2596 Isolated from Leaf Gall Induced by Plant-Parasitic Nematodes.</title>
        <authorList>
            <person name="Vasilenko O.V."/>
            <person name="Starodumova I.P."/>
            <person name="Tarlachkov S.V."/>
            <person name="Dorofeeva L.V."/>
            <person name="Evtushenko L.I."/>
        </authorList>
    </citation>
    <scope>NUCLEOTIDE SEQUENCE [LARGE SCALE GENOMIC DNA]</scope>
    <source>
        <strain evidence="3 4">VKM Ac-2596</strain>
    </source>
</reference>
<dbReference type="Pfam" id="PF00795">
    <property type="entry name" value="CN_hydrolase"/>
    <property type="match status" value="1"/>
</dbReference>
<dbReference type="PANTHER" id="PTHR43674:SF2">
    <property type="entry name" value="BETA-UREIDOPROPIONASE"/>
    <property type="match status" value="1"/>
</dbReference>
<dbReference type="AlphaFoldDB" id="A0A162GI23"/>
<dbReference type="PROSITE" id="PS50263">
    <property type="entry name" value="CN_HYDROLASE"/>
    <property type="match status" value="1"/>
</dbReference>
<dbReference type="GO" id="GO:0016811">
    <property type="term" value="F:hydrolase activity, acting on carbon-nitrogen (but not peptide) bonds, in linear amides"/>
    <property type="evidence" value="ECO:0007669"/>
    <property type="project" value="TreeGrafter"/>
</dbReference>